<feature type="non-terminal residue" evidence="2">
    <location>
        <position position="1"/>
    </location>
</feature>
<accession>D9WIS5</accession>
<organism evidence="2 3">
    <name type="scientific">Streptomyces himastatinicus ATCC 53653</name>
    <dbReference type="NCBI Taxonomy" id="457427"/>
    <lineage>
        <taxon>Bacteria</taxon>
        <taxon>Bacillati</taxon>
        <taxon>Actinomycetota</taxon>
        <taxon>Actinomycetes</taxon>
        <taxon>Kitasatosporales</taxon>
        <taxon>Streptomycetaceae</taxon>
        <taxon>Streptomyces</taxon>
        <taxon>Streptomyces violaceusniger group</taxon>
    </lineage>
</organism>
<feature type="region of interest" description="Disordered" evidence="1">
    <location>
        <begin position="114"/>
        <end position="140"/>
    </location>
</feature>
<evidence type="ECO:0000313" key="3">
    <source>
        <dbReference type="Proteomes" id="UP000003963"/>
    </source>
</evidence>
<keyword evidence="3" id="KW-1185">Reference proteome</keyword>
<dbReference type="Proteomes" id="UP000003963">
    <property type="component" value="Unassembled WGS sequence"/>
</dbReference>
<dbReference type="EMBL" id="GG657754">
    <property type="protein sequence ID" value="EFL27578.1"/>
    <property type="molecule type" value="Genomic_DNA"/>
</dbReference>
<dbReference type="STRING" id="457427.SSOG_07292"/>
<proteinExistence type="predicted"/>
<gene>
    <name evidence="2" type="ORF">SSOG_07292</name>
</gene>
<name>D9WIS5_9ACTN</name>
<sequence length="197" mass="22252">LAIAGRAQPQPRFSWSDRPVMAALLRLVNKQRRSQLALLGSPRSVLRWHSRLIAWEWTYPTHRPGRPPKPEALRQLVLRLAKEDPGWEYRRIHGELLSLGRDVAASTVWTRGSPHRHGVWTAPGPSSSSPSLHDRGHRPVLHRHGFPAALVRAVLHRPRHPTNAHHPTPDRSLDHLAGTQLPHGPRRPRGVDPVPHP</sequence>
<feature type="region of interest" description="Disordered" evidence="1">
    <location>
        <begin position="159"/>
        <end position="197"/>
    </location>
</feature>
<evidence type="ECO:0000256" key="1">
    <source>
        <dbReference type="SAM" id="MobiDB-lite"/>
    </source>
</evidence>
<dbReference type="AlphaFoldDB" id="D9WIS5"/>
<protein>
    <submittedName>
        <fullName evidence="2">Putative Transposase</fullName>
    </submittedName>
</protein>
<reference evidence="2 3" key="1">
    <citation type="submission" date="2009-02" db="EMBL/GenBank/DDBJ databases">
        <title>Annotation of Streptomyces hygroscopicus strain ATCC 53653.</title>
        <authorList>
            <consortium name="The Broad Institute Genome Sequencing Platform"/>
            <consortium name="Broad Institute Microbial Sequencing Center"/>
            <person name="Fischbach M."/>
            <person name="Godfrey P."/>
            <person name="Ward D."/>
            <person name="Young S."/>
            <person name="Zeng Q."/>
            <person name="Koehrsen M."/>
            <person name="Alvarado L."/>
            <person name="Berlin A.M."/>
            <person name="Bochicchio J."/>
            <person name="Borenstein D."/>
            <person name="Chapman S.B."/>
            <person name="Chen Z."/>
            <person name="Engels R."/>
            <person name="Freedman E."/>
            <person name="Gellesch M."/>
            <person name="Goldberg J."/>
            <person name="Griggs A."/>
            <person name="Gujja S."/>
            <person name="Heilman E.R."/>
            <person name="Heiman D.I."/>
            <person name="Hepburn T.A."/>
            <person name="Howarth C."/>
            <person name="Jen D."/>
            <person name="Larson L."/>
            <person name="Lewis B."/>
            <person name="Mehta T."/>
            <person name="Park D."/>
            <person name="Pearson M."/>
            <person name="Richards J."/>
            <person name="Roberts A."/>
            <person name="Saif S."/>
            <person name="Shea T.D."/>
            <person name="Shenoy N."/>
            <person name="Sisk P."/>
            <person name="Stolte C."/>
            <person name="Sykes S.N."/>
            <person name="Thomson T."/>
            <person name="Walk T."/>
            <person name="White J."/>
            <person name="Yandava C."/>
            <person name="Straight P."/>
            <person name="Clardy J."/>
            <person name="Hung D."/>
            <person name="Kolter R."/>
            <person name="Mekalanos J."/>
            <person name="Walker S."/>
            <person name="Walsh C.T."/>
            <person name="Wieland-Brown L.C."/>
            <person name="Haas B."/>
            <person name="Nusbaum C."/>
            <person name="Birren B."/>
        </authorList>
    </citation>
    <scope>NUCLEOTIDE SEQUENCE [LARGE SCALE GENOMIC DNA]</scope>
    <source>
        <strain evidence="2 3">ATCC 53653</strain>
    </source>
</reference>
<dbReference type="HOGENOM" id="CLU_1386939_0_0_11"/>
<evidence type="ECO:0000313" key="2">
    <source>
        <dbReference type="EMBL" id="EFL27578.1"/>
    </source>
</evidence>